<name>A0A4Y2A0D0_ARAVE</name>
<proteinExistence type="predicted"/>
<evidence type="ECO:0000313" key="1">
    <source>
        <dbReference type="EMBL" id="GBL72829.1"/>
    </source>
</evidence>
<dbReference type="AlphaFoldDB" id="A0A4Y2A0D0"/>
<dbReference type="EMBL" id="BGPR01000002">
    <property type="protein sequence ID" value="GBL72829.1"/>
    <property type="molecule type" value="Genomic_DNA"/>
</dbReference>
<organism evidence="1 2">
    <name type="scientific">Araneus ventricosus</name>
    <name type="common">Orbweaver spider</name>
    <name type="synonym">Epeira ventricosa</name>
    <dbReference type="NCBI Taxonomy" id="182803"/>
    <lineage>
        <taxon>Eukaryota</taxon>
        <taxon>Metazoa</taxon>
        <taxon>Ecdysozoa</taxon>
        <taxon>Arthropoda</taxon>
        <taxon>Chelicerata</taxon>
        <taxon>Arachnida</taxon>
        <taxon>Araneae</taxon>
        <taxon>Araneomorphae</taxon>
        <taxon>Entelegynae</taxon>
        <taxon>Araneoidea</taxon>
        <taxon>Araneidae</taxon>
        <taxon>Araneus</taxon>
    </lineage>
</organism>
<dbReference type="Proteomes" id="UP000499080">
    <property type="component" value="Unassembled WGS sequence"/>
</dbReference>
<gene>
    <name evidence="1" type="ORF">AVEN_128033_1</name>
</gene>
<evidence type="ECO:0000313" key="2">
    <source>
        <dbReference type="Proteomes" id="UP000499080"/>
    </source>
</evidence>
<protein>
    <submittedName>
        <fullName evidence="1">Uncharacterized protein</fullName>
    </submittedName>
</protein>
<accession>A0A4Y2A0D0</accession>
<keyword evidence="2" id="KW-1185">Reference proteome</keyword>
<sequence length="103" mass="11141">MRGKNPSKSETYIKESSFPILTLAGKRATISNKERGGGNDKERQALGLLSFKIPDAMKQVSYHSVPGFYSSLDGFPSPIACTTAADRSITTPSVNENCRNGDE</sequence>
<comment type="caution">
    <text evidence="1">The sequence shown here is derived from an EMBL/GenBank/DDBJ whole genome shotgun (WGS) entry which is preliminary data.</text>
</comment>
<reference evidence="1 2" key="1">
    <citation type="journal article" date="2019" name="Sci. Rep.">
        <title>Orb-weaving spider Araneus ventricosus genome elucidates the spidroin gene catalogue.</title>
        <authorList>
            <person name="Kono N."/>
            <person name="Nakamura H."/>
            <person name="Ohtoshi R."/>
            <person name="Moran D.A.P."/>
            <person name="Shinohara A."/>
            <person name="Yoshida Y."/>
            <person name="Fujiwara M."/>
            <person name="Mori M."/>
            <person name="Tomita M."/>
            <person name="Arakawa K."/>
        </authorList>
    </citation>
    <scope>NUCLEOTIDE SEQUENCE [LARGE SCALE GENOMIC DNA]</scope>
</reference>